<evidence type="ECO:0000313" key="3">
    <source>
        <dbReference type="Proteomes" id="UP000256884"/>
    </source>
</evidence>
<dbReference type="PANTHER" id="PTHR32060">
    <property type="entry name" value="TAIL-SPECIFIC PROTEASE"/>
    <property type="match status" value="1"/>
</dbReference>
<name>A0A3E0I7J0_9FLAO</name>
<dbReference type="GO" id="GO:0030288">
    <property type="term" value="C:outer membrane-bounded periplasmic space"/>
    <property type="evidence" value="ECO:0007669"/>
    <property type="project" value="TreeGrafter"/>
</dbReference>
<dbReference type="SUPFAM" id="SSF52096">
    <property type="entry name" value="ClpP/crotonase"/>
    <property type="match status" value="1"/>
</dbReference>
<dbReference type="GO" id="GO:0006508">
    <property type="term" value="P:proteolysis"/>
    <property type="evidence" value="ECO:0007669"/>
    <property type="project" value="InterPro"/>
</dbReference>
<dbReference type="Pfam" id="PF03572">
    <property type="entry name" value="Peptidase_S41"/>
    <property type="match status" value="1"/>
</dbReference>
<dbReference type="PANTHER" id="PTHR32060:SF30">
    <property type="entry name" value="CARBOXY-TERMINAL PROCESSING PROTEASE CTPA"/>
    <property type="match status" value="1"/>
</dbReference>
<dbReference type="EMBL" id="QUNS01000002">
    <property type="protein sequence ID" value="REH54609.1"/>
    <property type="molecule type" value="Genomic_DNA"/>
</dbReference>
<keyword evidence="3" id="KW-1185">Reference proteome</keyword>
<sequence length="590" mass="67292">MKKLKYILQIFIVVLSLHTLQSCREDSLEVAELDRTEVASYTDLFNTFWDTMNNDYNYFNEQEENWDNVYKKYSPKFKKLTTFNKADANPIDAEKEANLAFKYFAEIITGKVLDQHFGLNVRVPLPSIKSANRDIDITAGFASNMKYKYTKEDGFVNLGRNQRNPKIDNENINFIMRNEKLDPTTVIQDGPILAGFLKSDPETMYIQLTSFEVYPNAIIDGTFPLLESISEIEGINQSFFDDLKKIDSEVGSEFETLMKDNLISFKTLINTILNSNEYKNYTNALDNFKNTELIDDFENSLIPLANFIKTKKSDFFTKHESVELLYLAHYNSQNITQAQKNAIKTLYEIYNGRIETYKKVSSFFNNIRKEFFGQVYTIPGDFDDLLNSIASNHAIDLYRKLYNPITNGKAKKIILDLRGNGGGYVIDARIFTERFITQQKVWGYQRTKEGNGRFNYSPWTPVETKPHKFALQQNIPIAVLIDENSFSMSEISTMMIKSQGDHVTIVGDNSGGGTAGLGGQDSFNGGNRLSNEYLQFYMPLMAFKNREGKVVEAIGVAPDVKTIPTQEQVDELTTTYIDPAFNAALKAVSK</sequence>
<evidence type="ECO:0000259" key="1">
    <source>
        <dbReference type="SMART" id="SM00245"/>
    </source>
</evidence>
<dbReference type="GO" id="GO:0008236">
    <property type="term" value="F:serine-type peptidase activity"/>
    <property type="evidence" value="ECO:0007669"/>
    <property type="project" value="InterPro"/>
</dbReference>
<feature type="domain" description="Tail specific protease" evidence="1">
    <location>
        <begin position="359"/>
        <end position="563"/>
    </location>
</feature>
<dbReference type="PROSITE" id="PS51257">
    <property type="entry name" value="PROKAR_LIPOPROTEIN"/>
    <property type="match status" value="1"/>
</dbReference>
<dbReference type="Gene3D" id="3.30.750.44">
    <property type="match status" value="1"/>
</dbReference>
<protein>
    <submittedName>
        <fullName evidence="2">Peptidase S41-like protein</fullName>
    </submittedName>
</protein>
<dbReference type="GO" id="GO:0007165">
    <property type="term" value="P:signal transduction"/>
    <property type="evidence" value="ECO:0007669"/>
    <property type="project" value="TreeGrafter"/>
</dbReference>
<comment type="caution">
    <text evidence="2">The sequence shown here is derived from an EMBL/GenBank/DDBJ whole genome shotgun (WGS) entry which is preliminary data.</text>
</comment>
<dbReference type="InterPro" id="IPR005151">
    <property type="entry name" value="Tail-specific_protease"/>
</dbReference>
<dbReference type="GO" id="GO:0004175">
    <property type="term" value="F:endopeptidase activity"/>
    <property type="evidence" value="ECO:0007669"/>
    <property type="project" value="TreeGrafter"/>
</dbReference>
<dbReference type="Gene3D" id="3.90.226.10">
    <property type="entry name" value="2-enoyl-CoA Hydratase, Chain A, domain 1"/>
    <property type="match status" value="1"/>
</dbReference>
<dbReference type="OrthoDB" id="5480566at2"/>
<proteinExistence type="predicted"/>
<evidence type="ECO:0000313" key="2">
    <source>
        <dbReference type="EMBL" id="REH54609.1"/>
    </source>
</evidence>
<dbReference type="RefSeq" id="WP_115900259.1">
    <property type="nucleotide sequence ID" value="NZ_QUNS01000002.1"/>
</dbReference>
<organism evidence="2 3">
    <name type="scientific">Tenacibaculum gallaicum</name>
    <dbReference type="NCBI Taxonomy" id="561505"/>
    <lineage>
        <taxon>Bacteria</taxon>
        <taxon>Pseudomonadati</taxon>
        <taxon>Bacteroidota</taxon>
        <taxon>Flavobacteriia</taxon>
        <taxon>Flavobacteriales</taxon>
        <taxon>Flavobacteriaceae</taxon>
        <taxon>Tenacibaculum</taxon>
    </lineage>
</organism>
<reference evidence="2 3" key="1">
    <citation type="submission" date="2018-08" db="EMBL/GenBank/DDBJ databases">
        <title>Genomic Encyclopedia of Type Strains, Phase IV (KMG-IV): sequencing the most valuable type-strain genomes for metagenomic binning, comparative biology and taxonomic classification.</title>
        <authorList>
            <person name="Goeker M."/>
        </authorList>
    </citation>
    <scope>NUCLEOTIDE SEQUENCE [LARGE SCALE GENOMIC DNA]</scope>
    <source>
        <strain evidence="2 3">DSM 18841</strain>
    </source>
</reference>
<dbReference type="AlphaFoldDB" id="A0A3E0I7J0"/>
<dbReference type="InterPro" id="IPR029045">
    <property type="entry name" value="ClpP/crotonase-like_dom_sf"/>
</dbReference>
<accession>A0A3E0I7J0</accession>
<dbReference type="SMART" id="SM00245">
    <property type="entry name" value="TSPc"/>
    <property type="match status" value="1"/>
</dbReference>
<gene>
    <name evidence="2" type="ORF">C7448_102131</name>
</gene>
<dbReference type="Proteomes" id="UP000256884">
    <property type="component" value="Unassembled WGS sequence"/>
</dbReference>